<name>E4T6V0_PALPW</name>
<reference key="1">
    <citation type="submission" date="2010-11" db="EMBL/GenBank/DDBJ databases">
        <title>The complete genome of Paludibacter propionicigenes DSM 17365.</title>
        <authorList>
            <consortium name="US DOE Joint Genome Institute (JGI-PGF)"/>
            <person name="Lucas S."/>
            <person name="Copeland A."/>
            <person name="Lapidus A."/>
            <person name="Bruce D."/>
            <person name="Goodwin L."/>
            <person name="Pitluck S."/>
            <person name="Kyrpides N."/>
            <person name="Mavromatis K."/>
            <person name="Ivanova N."/>
            <person name="Munk A.C."/>
            <person name="Brettin T."/>
            <person name="Detter J.C."/>
            <person name="Han C."/>
            <person name="Tapia R."/>
            <person name="Land M."/>
            <person name="Hauser L."/>
            <person name="Markowitz V."/>
            <person name="Cheng J.-F."/>
            <person name="Hugenholtz P."/>
            <person name="Woyke T."/>
            <person name="Wu D."/>
            <person name="Gronow S."/>
            <person name="Wellnitz S."/>
            <person name="Brambilla E."/>
            <person name="Klenk H.-P."/>
            <person name="Eisen J.A."/>
        </authorList>
    </citation>
    <scope>NUCLEOTIDE SEQUENCE</scope>
    <source>
        <strain>WB4</strain>
    </source>
</reference>
<dbReference type="InterPro" id="IPR036249">
    <property type="entry name" value="Thioredoxin-like_sf"/>
</dbReference>
<dbReference type="SUPFAM" id="SSF48452">
    <property type="entry name" value="TPR-like"/>
    <property type="match status" value="1"/>
</dbReference>
<dbReference type="CDD" id="cd02947">
    <property type="entry name" value="TRX_family"/>
    <property type="match status" value="1"/>
</dbReference>
<evidence type="ECO:0000256" key="1">
    <source>
        <dbReference type="ARBA" id="ARBA00022729"/>
    </source>
</evidence>
<proteinExistence type="predicted"/>
<dbReference type="eggNOG" id="COG1331">
    <property type="taxonomic scope" value="Bacteria"/>
</dbReference>
<dbReference type="Gene3D" id="3.40.30.10">
    <property type="entry name" value="Glutaredoxin"/>
    <property type="match status" value="1"/>
</dbReference>
<dbReference type="PROSITE" id="PS51352">
    <property type="entry name" value="THIOREDOXIN_2"/>
    <property type="match status" value="1"/>
</dbReference>
<dbReference type="OrthoDB" id="1099736at2"/>
<feature type="chain" id="PRO_5003189133" evidence="3">
    <location>
        <begin position="20"/>
        <end position="445"/>
    </location>
</feature>
<dbReference type="InterPro" id="IPR051099">
    <property type="entry name" value="AGR/TXD"/>
</dbReference>
<feature type="domain" description="Thioredoxin" evidence="4">
    <location>
        <begin position="9"/>
        <end position="134"/>
    </location>
</feature>
<dbReference type="Proteomes" id="UP000008718">
    <property type="component" value="Chromosome"/>
</dbReference>
<evidence type="ECO:0000313" key="5">
    <source>
        <dbReference type="EMBL" id="ADQ80444.1"/>
    </source>
</evidence>
<dbReference type="RefSeq" id="WP_013445813.1">
    <property type="nucleotide sequence ID" value="NC_014734.1"/>
</dbReference>
<dbReference type="KEGG" id="ppn:Palpr_2308"/>
<evidence type="ECO:0000259" key="4">
    <source>
        <dbReference type="PROSITE" id="PS51352"/>
    </source>
</evidence>
<evidence type="ECO:0000256" key="3">
    <source>
        <dbReference type="SAM" id="SignalP"/>
    </source>
</evidence>
<dbReference type="STRING" id="694427.Palpr_2308"/>
<dbReference type="Gene3D" id="1.25.40.10">
    <property type="entry name" value="Tetratricopeptide repeat domain"/>
    <property type="match status" value="1"/>
</dbReference>
<dbReference type="Pfam" id="PF13098">
    <property type="entry name" value="Thioredoxin_2"/>
    <property type="match status" value="1"/>
</dbReference>
<evidence type="ECO:0000256" key="2">
    <source>
        <dbReference type="ARBA" id="ARBA00023284"/>
    </source>
</evidence>
<dbReference type="SUPFAM" id="SSF52833">
    <property type="entry name" value="Thioredoxin-like"/>
    <property type="match status" value="1"/>
</dbReference>
<feature type="signal peptide" evidence="3">
    <location>
        <begin position="1"/>
        <end position="19"/>
    </location>
</feature>
<keyword evidence="1 3" id="KW-0732">Signal</keyword>
<keyword evidence="6" id="KW-1185">Reference proteome</keyword>
<dbReference type="AlphaFoldDB" id="E4T6V0"/>
<dbReference type="InterPro" id="IPR011990">
    <property type="entry name" value="TPR-like_helical_dom_sf"/>
</dbReference>
<sequence length="445" mass="51227">MKKQLLIVSTLFIAISSFAQGIVFEQGTWKQVLEKAKQTNKPIFVDVYTTWCGPCKKMSKEIFPLAEVGAVYNANFVCYQIDAEKGEGIDFAKKYEVKAYPTYVFIKPDGTLFSRALGSMPAKDFINVATVALADLSDPKPIEEWDKEYATRKNETAFLLGYMDKRSKLGKPNDQLFDEYLQLIPEEELTSDIVIKKYINDGQQMKVNSYAYENLLKNRTKYFAKLFGYTDLYLMAGVVNTMREAAKLKDDQLLEKAIKAYDQLPGNTLQKQRDEIYMEYYQRTENTNKYQKYATGFCNNYLMKISKDSIDKKDQLTLQLIENQIKSGALAKIDSVQLAQLRQYSAHAVRDKISEALNNVAWKFFETVSDKKALNDALSWSKRSLEIYPENPMWMDTYANLLYKLGKNEEAVAMEEEALELVGKDSKEGFKNTLQKMREGQKTWN</sequence>
<dbReference type="GO" id="GO:0006950">
    <property type="term" value="P:response to stress"/>
    <property type="evidence" value="ECO:0007669"/>
    <property type="project" value="UniProtKB-ARBA"/>
</dbReference>
<dbReference type="HOGENOM" id="CLU_032298_1_0_10"/>
<dbReference type="InterPro" id="IPR012336">
    <property type="entry name" value="Thioredoxin-like_fold"/>
</dbReference>
<dbReference type="InterPro" id="IPR017937">
    <property type="entry name" value="Thioredoxin_CS"/>
</dbReference>
<dbReference type="PANTHER" id="PTHR15337">
    <property type="entry name" value="ANTERIOR GRADIENT PROTEIN-RELATED"/>
    <property type="match status" value="1"/>
</dbReference>
<keyword evidence="2" id="KW-0676">Redox-active center</keyword>
<dbReference type="EMBL" id="CP002345">
    <property type="protein sequence ID" value="ADQ80444.1"/>
    <property type="molecule type" value="Genomic_DNA"/>
</dbReference>
<dbReference type="PANTHER" id="PTHR15337:SF11">
    <property type="entry name" value="THIOREDOXIN DOMAIN-CONTAINING PROTEIN"/>
    <property type="match status" value="1"/>
</dbReference>
<evidence type="ECO:0000313" key="6">
    <source>
        <dbReference type="Proteomes" id="UP000008718"/>
    </source>
</evidence>
<accession>E4T6V0</accession>
<gene>
    <name evidence="5" type="ordered locus">Palpr_2308</name>
</gene>
<dbReference type="InterPro" id="IPR013766">
    <property type="entry name" value="Thioredoxin_domain"/>
</dbReference>
<dbReference type="PROSITE" id="PS00194">
    <property type="entry name" value="THIOREDOXIN_1"/>
    <property type="match status" value="1"/>
</dbReference>
<protein>
    <submittedName>
        <fullName evidence="5">Thioredoxin domain-containing protein</fullName>
    </submittedName>
</protein>
<reference evidence="5 6" key="2">
    <citation type="journal article" date="2011" name="Stand. Genomic Sci.">
        <title>Complete genome sequence of Paludibacter propionicigenes type strain (WB4).</title>
        <authorList>
            <person name="Gronow S."/>
            <person name="Munk C."/>
            <person name="Lapidus A."/>
            <person name="Nolan M."/>
            <person name="Lucas S."/>
            <person name="Hammon N."/>
            <person name="Deshpande S."/>
            <person name="Cheng J.F."/>
            <person name="Tapia R."/>
            <person name="Han C."/>
            <person name="Goodwin L."/>
            <person name="Pitluck S."/>
            <person name="Liolios K."/>
            <person name="Ivanova N."/>
            <person name="Mavromatis K."/>
            <person name="Mikhailova N."/>
            <person name="Pati A."/>
            <person name="Chen A."/>
            <person name="Palaniappan K."/>
            <person name="Land M."/>
            <person name="Hauser L."/>
            <person name="Chang Y.J."/>
            <person name="Jeffries C.D."/>
            <person name="Brambilla E."/>
            <person name="Rohde M."/>
            <person name="Goker M."/>
            <person name="Detter J.C."/>
            <person name="Woyke T."/>
            <person name="Bristow J."/>
            <person name="Eisen J.A."/>
            <person name="Markowitz V."/>
            <person name="Hugenholtz P."/>
            <person name="Kyrpides N.C."/>
            <person name="Klenk H.P."/>
        </authorList>
    </citation>
    <scope>NUCLEOTIDE SEQUENCE [LARGE SCALE GENOMIC DNA]</scope>
    <source>
        <strain evidence="6">DSM 17365 / JCM 13257 / WB4</strain>
    </source>
</reference>
<organism evidence="5 6">
    <name type="scientific">Paludibacter propionicigenes (strain DSM 17365 / JCM 13257 / WB4)</name>
    <dbReference type="NCBI Taxonomy" id="694427"/>
    <lineage>
        <taxon>Bacteria</taxon>
        <taxon>Pseudomonadati</taxon>
        <taxon>Bacteroidota</taxon>
        <taxon>Bacteroidia</taxon>
        <taxon>Bacteroidales</taxon>
        <taxon>Paludibacteraceae</taxon>
        <taxon>Paludibacter</taxon>
    </lineage>
</organism>